<feature type="region of interest" description="Disordered" evidence="5">
    <location>
        <begin position="519"/>
        <end position="544"/>
    </location>
</feature>
<keyword evidence="3 6" id="KW-1133">Transmembrane helix</keyword>
<feature type="domain" description="ABC-2 type transporter transmembrane" evidence="7">
    <location>
        <begin position="544"/>
        <end position="748"/>
    </location>
</feature>
<evidence type="ECO:0000259" key="7">
    <source>
        <dbReference type="Pfam" id="PF12698"/>
    </source>
</evidence>
<protein>
    <recommendedName>
        <fullName evidence="7">ABC-2 type transporter transmembrane domain-containing protein</fullName>
    </recommendedName>
</protein>
<gene>
    <name evidence="8" type="ORF">CGZ90_19635</name>
</gene>
<evidence type="ECO:0000313" key="8">
    <source>
        <dbReference type="EMBL" id="OYD56040.1"/>
    </source>
</evidence>
<evidence type="ECO:0000313" key="9">
    <source>
        <dbReference type="Proteomes" id="UP000215059"/>
    </source>
</evidence>
<name>A0A235F443_9BACL</name>
<evidence type="ECO:0000256" key="3">
    <source>
        <dbReference type="ARBA" id="ARBA00022989"/>
    </source>
</evidence>
<organism evidence="8 9">
    <name type="scientific">Fictibacillus aquaticus</name>
    <dbReference type="NCBI Taxonomy" id="2021314"/>
    <lineage>
        <taxon>Bacteria</taxon>
        <taxon>Bacillati</taxon>
        <taxon>Bacillota</taxon>
        <taxon>Bacilli</taxon>
        <taxon>Bacillales</taxon>
        <taxon>Fictibacillaceae</taxon>
        <taxon>Fictibacillus</taxon>
    </lineage>
</organism>
<dbReference type="NCBIfam" id="TIGR03061">
    <property type="entry name" value="pip_yhgE_Nterm"/>
    <property type="match status" value="1"/>
</dbReference>
<feature type="domain" description="ABC-2 type transporter transmembrane" evidence="7">
    <location>
        <begin position="25"/>
        <end position="168"/>
    </location>
</feature>
<sequence length="770" mass="80573">MKVSGLLSAEFAKLAASKTILFSVIAALLVPVVYGGVLLSATWGPYDNLSNLPVAVVNDDNGAISNGQPINVGDELVKNLKEGNALGWKFVSSAQALKGMEKNDYYMVIQIPEDFSQRVTTVLDPDPKKLKIEYIQNEGLNFLASQVTKTATERIREQLANTITEQYTATVFSGLQDASGGIGKASEGSAKLADGTTQLREGTAKLNESVSGKKGDIAKLADGASRLKDGTGQLASTLATKQNDITKLADGTKQLKDGTGQLLEKLNGSASNVSRLADGSMQLHDGAVRLKDGTSQVLAGLQKAQAGSKELRDGVNERLVPGSRKVADGTGKLKAGSAKLAAGAEKLVAGLEQYRKVNPTVEVGPYYQQIVDGAKEISAGLDSMSVKSVALNEGAVKVADGAEENLAPGTAALYNGLSQLAAGQAKVHQGASKLETGAGQIADGNAKVNDGWNALISGVTRLDSGAAKISDGNAAVDDGWKKLSAGASKIDNGMGQVSSGTSSVNDGWKKLSAGTEKLNDGAGKVNDGSQKLSTGLQSGAEKMGGLSPHEKNIKMFSSPVELEGKKVNGYEHYRDSTAPYVLSLGIFVGILVLSLFMNFNKPPFASPISWFAVKFLTLGTLAILQAILMLIVAFVILGVQVSNPAALIMFTFVASLTFAAIVLFLASFGGNIGRFIALAFIVMQLSITGANLPVEMLPENLRALSGFLPFTYSIAGFRSVLTLNDLGGAFANMGILGVYLTAFALLSLAVFIVKSKAHHGDFKKREEVSQ</sequence>
<evidence type="ECO:0000256" key="2">
    <source>
        <dbReference type="ARBA" id="ARBA00022692"/>
    </source>
</evidence>
<evidence type="ECO:0000256" key="4">
    <source>
        <dbReference type="ARBA" id="ARBA00023136"/>
    </source>
</evidence>
<dbReference type="Proteomes" id="UP000215059">
    <property type="component" value="Unassembled WGS sequence"/>
</dbReference>
<dbReference type="Pfam" id="PF12698">
    <property type="entry name" value="ABC2_membrane_3"/>
    <property type="match status" value="2"/>
</dbReference>
<accession>A0A235F443</accession>
<evidence type="ECO:0000256" key="1">
    <source>
        <dbReference type="ARBA" id="ARBA00004141"/>
    </source>
</evidence>
<dbReference type="GO" id="GO:0016020">
    <property type="term" value="C:membrane"/>
    <property type="evidence" value="ECO:0007669"/>
    <property type="project" value="UniProtKB-SubCell"/>
</dbReference>
<feature type="compositionally biased region" description="Polar residues" evidence="5">
    <location>
        <begin position="527"/>
        <end position="537"/>
    </location>
</feature>
<dbReference type="PANTHER" id="PTHR43077:SF5">
    <property type="entry name" value="PHAGE INFECTION PROTEIN"/>
    <property type="match status" value="1"/>
</dbReference>
<dbReference type="Gene3D" id="3.40.1710.10">
    <property type="entry name" value="abc type-2 transporter like domain"/>
    <property type="match status" value="1"/>
</dbReference>
<reference evidence="8 9" key="1">
    <citation type="submission" date="2017-07" db="EMBL/GenBank/DDBJ databases">
        <title>Fictibacillus sp. nov. GDSW-R2A3 Genome sequencing and assembly.</title>
        <authorList>
            <person name="Mayilraj S."/>
        </authorList>
    </citation>
    <scope>NUCLEOTIDE SEQUENCE [LARGE SCALE GENOMIC DNA]</scope>
    <source>
        <strain evidence="8 9">GDSW-R2A3</strain>
    </source>
</reference>
<feature type="transmembrane region" description="Helical" evidence="6">
    <location>
        <begin position="611"/>
        <end position="639"/>
    </location>
</feature>
<dbReference type="InterPro" id="IPR023908">
    <property type="entry name" value="xxxLxxG_rpt"/>
</dbReference>
<dbReference type="OrthoDB" id="9811483at2"/>
<feature type="transmembrane region" description="Helical" evidence="6">
    <location>
        <begin position="675"/>
        <end position="694"/>
    </location>
</feature>
<dbReference type="AlphaFoldDB" id="A0A235F443"/>
<dbReference type="Gene3D" id="1.10.287.950">
    <property type="entry name" value="Methyl-accepting chemotaxis protein"/>
    <property type="match status" value="1"/>
</dbReference>
<feature type="transmembrane region" description="Helical" evidence="6">
    <location>
        <begin position="645"/>
        <end position="668"/>
    </location>
</feature>
<feature type="transmembrane region" description="Helical" evidence="6">
    <location>
        <begin position="729"/>
        <end position="753"/>
    </location>
</feature>
<keyword evidence="9" id="KW-1185">Reference proteome</keyword>
<comment type="caution">
    <text evidence="8">The sequence shown here is derived from an EMBL/GenBank/DDBJ whole genome shotgun (WGS) entry which is preliminary data.</text>
</comment>
<keyword evidence="4 6" id="KW-0472">Membrane</keyword>
<keyword evidence="2 6" id="KW-0812">Transmembrane</keyword>
<dbReference type="PANTHER" id="PTHR43077">
    <property type="entry name" value="TRANSPORT PERMEASE YVFS-RELATED"/>
    <property type="match status" value="1"/>
</dbReference>
<dbReference type="NCBIfam" id="TIGR03062">
    <property type="entry name" value="pip_yhgE_Cterm"/>
    <property type="match status" value="1"/>
</dbReference>
<dbReference type="EMBL" id="NOII01000066">
    <property type="protein sequence ID" value="OYD56040.1"/>
    <property type="molecule type" value="Genomic_DNA"/>
</dbReference>
<dbReference type="InterPro" id="IPR017500">
    <property type="entry name" value="Phage_infect_YhgE_N"/>
</dbReference>
<feature type="transmembrane region" description="Helical" evidence="6">
    <location>
        <begin position="20"/>
        <end position="43"/>
    </location>
</feature>
<dbReference type="InterPro" id="IPR051328">
    <property type="entry name" value="T7SS_ABC-Transporter"/>
</dbReference>
<dbReference type="InterPro" id="IPR017501">
    <property type="entry name" value="Phage_infect_YhgE_C"/>
</dbReference>
<dbReference type="RefSeq" id="WP_094254187.1">
    <property type="nucleotide sequence ID" value="NZ_NOII01000066.1"/>
</dbReference>
<evidence type="ECO:0000256" key="5">
    <source>
        <dbReference type="SAM" id="MobiDB-lite"/>
    </source>
</evidence>
<evidence type="ECO:0000256" key="6">
    <source>
        <dbReference type="SAM" id="Phobius"/>
    </source>
</evidence>
<feature type="transmembrane region" description="Helical" evidence="6">
    <location>
        <begin position="580"/>
        <end position="599"/>
    </location>
</feature>
<proteinExistence type="predicted"/>
<dbReference type="GO" id="GO:0140359">
    <property type="term" value="F:ABC-type transporter activity"/>
    <property type="evidence" value="ECO:0007669"/>
    <property type="project" value="InterPro"/>
</dbReference>
<dbReference type="NCBIfam" id="TIGR03057">
    <property type="entry name" value="xxxLxxG_by_4"/>
    <property type="match status" value="4"/>
</dbReference>
<dbReference type="InterPro" id="IPR013525">
    <property type="entry name" value="ABC2_TM"/>
</dbReference>
<comment type="subcellular location">
    <subcellularLocation>
        <location evidence="1">Membrane</location>
        <topology evidence="1">Multi-pass membrane protein</topology>
    </subcellularLocation>
</comment>